<protein>
    <recommendedName>
        <fullName evidence="5">Preprotein translocase subunit Tim44</fullName>
    </recommendedName>
</protein>
<sequence>MRNKIMAMITAFALTFATLSFTTVDYAAAKGYKSGKRSFTPSQNQTVPTNKNQNSNIKQTTPSKPTPSATTKPKSKAGSFAKGLLLGGLGGLLLGSLFAGLGPIGTVLAFMINMMLFVGIIMITAKLFKAYKKKRQKEREAWKR</sequence>
<dbReference type="EMBL" id="JARULN010000006">
    <property type="protein sequence ID" value="MDG5754120.1"/>
    <property type="molecule type" value="Genomic_DNA"/>
</dbReference>
<feature type="region of interest" description="Disordered" evidence="1">
    <location>
        <begin position="35"/>
        <end position="76"/>
    </location>
</feature>
<reference evidence="3 4" key="1">
    <citation type="submission" date="2023-04" db="EMBL/GenBank/DDBJ databases">
        <title>Ectobacillus antri isolated from activated sludge.</title>
        <authorList>
            <person name="Yan P."/>
            <person name="Liu X."/>
        </authorList>
    </citation>
    <scope>NUCLEOTIDE SEQUENCE [LARGE SCALE GENOMIC DNA]</scope>
    <source>
        <strain evidence="3 4">C18H</strain>
    </source>
</reference>
<organism evidence="3 4">
    <name type="scientific">Ectobacillus antri</name>
    <dbReference type="NCBI Taxonomy" id="2486280"/>
    <lineage>
        <taxon>Bacteria</taxon>
        <taxon>Bacillati</taxon>
        <taxon>Bacillota</taxon>
        <taxon>Bacilli</taxon>
        <taxon>Bacillales</taxon>
        <taxon>Bacillaceae</taxon>
        <taxon>Ectobacillus</taxon>
    </lineage>
</organism>
<feature type="transmembrane region" description="Helical" evidence="2">
    <location>
        <begin position="6"/>
        <end position="28"/>
    </location>
</feature>
<evidence type="ECO:0000256" key="1">
    <source>
        <dbReference type="SAM" id="MobiDB-lite"/>
    </source>
</evidence>
<feature type="compositionally biased region" description="Low complexity" evidence="1">
    <location>
        <begin position="60"/>
        <end position="76"/>
    </location>
</feature>
<dbReference type="RefSeq" id="WP_124564706.1">
    <property type="nucleotide sequence ID" value="NZ_JARRRY010000005.1"/>
</dbReference>
<keyword evidence="2" id="KW-1133">Transmembrane helix</keyword>
<feature type="compositionally biased region" description="Polar residues" evidence="1">
    <location>
        <begin position="37"/>
        <end position="59"/>
    </location>
</feature>
<evidence type="ECO:0000313" key="4">
    <source>
        <dbReference type="Proteomes" id="UP001218246"/>
    </source>
</evidence>
<feature type="transmembrane region" description="Helical" evidence="2">
    <location>
        <begin position="83"/>
        <end position="101"/>
    </location>
</feature>
<dbReference type="Proteomes" id="UP001218246">
    <property type="component" value="Unassembled WGS sequence"/>
</dbReference>
<accession>A0ABT6H4Z3</accession>
<evidence type="ECO:0008006" key="5">
    <source>
        <dbReference type="Google" id="ProtNLM"/>
    </source>
</evidence>
<keyword evidence="2" id="KW-0472">Membrane</keyword>
<evidence type="ECO:0000256" key="2">
    <source>
        <dbReference type="SAM" id="Phobius"/>
    </source>
</evidence>
<gene>
    <name evidence="3" type="ORF">P6P90_09050</name>
</gene>
<feature type="transmembrane region" description="Helical" evidence="2">
    <location>
        <begin position="107"/>
        <end position="128"/>
    </location>
</feature>
<name>A0ABT6H4Z3_9BACI</name>
<comment type="caution">
    <text evidence="3">The sequence shown here is derived from an EMBL/GenBank/DDBJ whole genome shotgun (WGS) entry which is preliminary data.</text>
</comment>
<keyword evidence="2" id="KW-0812">Transmembrane</keyword>
<keyword evidence="4" id="KW-1185">Reference proteome</keyword>
<proteinExistence type="predicted"/>
<evidence type="ECO:0000313" key="3">
    <source>
        <dbReference type="EMBL" id="MDG5754120.1"/>
    </source>
</evidence>